<gene>
    <name evidence="4" type="ORF">AUF17_03665</name>
</gene>
<dbReference type="Pfam" id="PF10882">
    <property type="entry name" value="bPH_5"/>
    <property type="match status" value="1"/>
</dbReference>
<feature type="transmembrane region" description="Helical" evidence="1">
    <location>
        <begin position="80"/>
        <end position="99"/>
    </location>
</feature>
<evidence type="ECO:0000259" key="2">
    <source>
        <dbReference type="Pfam" id="PF10882"/>
    </source>
</evidence>
<dbReference type="RefSeq" id="WP_144324519.1">
    <property type="nucleotide sequence ID" value="NZ_PDXQ01000001.1"/>
</dbReference>
<keyword evidence="1" id="KW-0472">Membrane</keyword>
<evidence type="ECO:0000313" key="4">
    <source>
        <dbReference type="EMBL" id="TRZ33221.1"/>
    </source>
</evidence>
<feature type="transmembrane region" description="Helical" evidence="1">
    <location>
        <begin position="58"/>
        <end position="74"/>
    </location>
</feature>
<evidence type="ECO:0000313" key="5">
    <source>
        <dbReference type="Proteomes" id="UP000316316"/>
    </source>
</evidence>
<accession>A0A8B5VYI4</accession>
<dbReference type="EMBL" id="PDXQ01000001">
    <property type="protein sequence ID" value="TRZ33221.1"/>
    <property type="molecule type" value="Genomic_DNA"/>
</dbReference>
<feature type="domain" description="DUF5808" evidence="3">
    <location>
        <begin position="298"/>
        <end position="323"/>
    </location>
</feature>
<dbReference type="InterPro" id="IPR027783">
    <property type="entry name" value="Bacterial_PH-related"/>
</dbReference>
<dbReference type="AlphaFoldDB" id="A0A8B5VYI4"/>
<feature type="transmembrane region" description="Helical" evidence="1">
    <location>
        <begin position="211"/>
        <end position="232"/>
    </location>
</feature>
<keyword evidence="1" id="KW-0812">Transmembrane</keyword>
<comment type="caution">
    <text evidence="4">The sequence shown here is derived from an EMBL/GenBank/DDBJ whole genome shotgun (WGS) entry which is preliminary data.</text>
</comment>
<feature type="domain" description="Bacterial Pleckstrin homology" evidence="2">
    <location>
        <begin position="355"/>
        <end position="450"/>
    </location>
</feature>
<feature type="transmembrane region" description="Helical" evidence="1">
    <location>
        <begin position="244"/>
        <end position="265"/>
    </location>
</feature>
<dbReference type="Proteomes" id="UP000316316">
    <property type="component" value="Unassembled WGS sequence"/>
</dbReference>
<proteinExistence type="predicted"/>
<name>A0A8B5VYI4_ENTAV</name>
<organism evidence="4 5">
    <name type="scientific">Enterococcus avium</name>
    <name type="common">Streptococcus avium</name>
    <dbReference type="NCBI Taxonomy" id="33945"/>
    <lineage>
        <taxon>Bacteria</taxon>
        <taxon>Bacillati</taxon>
        <taxon>Bacillota</taxon>
        <taxon>Bacilli</taxon>
        <taxon>Lactobacillales</taxon>
        <taxon>Enterococcaceae</taxon>
        <taxon>Enterococcus</taxon>
    </lineage>
</organism>
<evidence type="ECO:0000259" key="3">
    <source>
        <dbReference type="Pfam" id="PF19124"/>
    </source>
</evidence>
<sequence length="459" mass="53580">MLSPIILVILISCNFIMAFTNSLAAKPHNYVIVENTFPADKINDPLVLVFRQNYRKRQFQLAFLLTILDLSLLIPMKDSIFMLLFFILLYITIGAGYFLQIRYIRKGHQLIVDNNWQLTQQPIQVDTKLVLEKNQKLVSPWWFVLSFVLLFLLTVLLHPREMGSLTWILFGTNIFVLLLFLAGWWAISRLPVRALTNDSKINRQYNDLTKFYWSAFITGASFFVLLIIYLPLITLESSPRLFNLLTIIEFLAIFLFCGFTLWWLIRLRNKQDQLLTQTPSFRYTGDDYYWRYGIYYNPDDRRLMVPDRIGLNITVNLARIGGKIFIGLLPIVLIGAMVITVVPLYILDYHPDPLTYEIKQESVILDGPFYRERKIPYKDIKKMALIERLPRVGMKVNGLATENYAIGSFKVAGKSASLFVDYQSKPILQIQTKNRDYYYTNTDPTATKQLYQEVKKNHQ</sequence>
<feature type="transmembrane region" description="Helical" evidence="1">
    <location>
        <begin position="6"/>
        <end position="24"/>
    </location>
</feature>
<evidence type="ECO:0000256" key="1">
    <source>
        <dbReference type="SAM" id="Phobius"/>
    </source>
</evidence>
<keyword evidence="1" id="KW-1133">Transmembrane helix</keyword>
<dbReference type="Pfam" id="PF19124">
    <property type="entry name" value="DUF5808"/>
    <property type="match status" value="1"/>
</dbReference>
<feature type="transmembrane region" description="Helical" evidence="1">
    <location>
        <begin position="165"/>
        <end position="190"/>
    </location>
</feature>
<dbReference type="InterPro" id="IPR043831">
    <property type="entry name" value="DUF5808"/>
</dbReference>
<reference evidence="4 5" key="1">
    <citation type="submission" date="2017-10" db="EMBL/GenBank/DDBJ databases">
        <title>FDA dAtabase for Regulatory Grade micrObial Sequences (FDA-ARGOS): Supporting development and validation of Infectious Disease Dx tests.</title>
        <authorList>
            <person name="Campos J."/>
            <person name="Goldberg B."/>
            <person name="Tallon L.J."/>
            <person name="Sadzewicz L."/>
            <person name="Sengamalay N."/>
            <person name="Ott S."/>
            <person name="Godinez A."/>
            <person name="Nagaraj S."/>
            <person name="Vyas G."/>
            <person name="Aluvathingal J."/>
            <person name="Nadendla S."/>
            <person name="Geyer C."/>
            <person name="Nandy P."/>
            <person name="Hobson J."/>
            <person name="Sichtig H."/>
        </authorList>
    </citation>
    <scope>NUCLEOTIDE SEQUENCE [LARGE SCALE GENOMIC DNA]</scope>
    <source>
        <strain evidence="4 5">FDAARGOS_185</strain>
    </source>
</reference>
<evidence type="ECO:0008006" key="6">
    <source>
        <dbReference type="Google" id="ProtNLM"/>
    </source>
</evidence>
<protein>
    <recommendedName>
        <fullName evidence="6">Bacterial Pleckstrin homology domain-containing protein</fullName>
    </recommendedName>
</protein>
<feature type="transmembrane region" description="Helical" evidence="1">
    <location>
        <begin position="324"/>
        <end position="346"/>
    </location>
</feature>
<feature type="transmembrane region" description="Helical" evidence="1">
    <location>
        <begin position="141"/>
        <end position="159"/>
    </location>
</feature>